<keyword evidence="2 7" id="KW-0813">Transport</keyword>
<dbReference type="AlphaFoldDB" id="A0A2Z2KJC0"/>
<evidence type="ECO:0000256" key="3">
    <source>
        <dbReference type="ARBA" id="ARBA00022475"/>
    </source>
</evidence>
<evidence type="ECO:0000256" key="1">
    <source>
        <dbReference type="ARBA" id="ARBA00004651"/>
    </source>
</evidence>
<keyword evidence="6 7" id="KW-0472">Membrane</keyword>
<dbReference type="Proteomes" id="UP000249890">
    <property type="component" value="Chromosome"/>
</dbReference>
<feature type="transmembrane region" description="Helical" evidence="7">
    <location>
        <begin position="41"/>
        <end position="67"/>
    </location>
</feature>
<reference evidence="9 10" key="1">
    <citation type="submission" date="2017-06" db="EMBL/GenBank/DDBJ databases">
        <title>Complete genome sequence of Paenibacillus donghaensis KCTC 13049T isolated from East Sea sediment, South Korea.</title>
        <authorList>
            <person name="Jung B.K."/>
            <person name="Hong S.-J."/>
            <person name="Shin J.-H."/>
        </authorList>
    </citation>
    <scope>NUCLEOTIDE SEQUENCE [LARGE SCALE GENOMIC DNA]</scope>
    <source>
        <strain evidence="9 10">KCTC 13049</strain>
    </source>
</reference>
<evidence type="ECO:0000313" key="10">
    <source>
        <dbReference type="Proteomes" id="UP000249890"/>
    </source>
</evidence>
<keyword evidence="9" id="KW-0067">ATP-binding</keyword>
<organism evidence="9 10">
    <name type="scientific">Paenibacillus donghaensis</name>
    <dbReference type="NCBI Taxonomy" id="414771"/>
    <lineage>
        <taxon>Bacteria</taxon>
        <taxon>Bacillati</taxon>
        <taxon>Bacillota</taxon>
        <taxon>Bacilli</taxon>
        <taxon>Bacillales</taxon>
        <taxon>Paenibacillaceae</taxon>
        <taxon>Paenibacillus</taxon>
    </lineage>
</organism>
<dbReference type="CDD" id="cd06261">
    <property type="entry name" value="TM_PBP2"/>
    <property type="match status" value="1"/>
</dbReference>
<feature type="transmembrane region" description="Helical" evidence="7">
    <location>
        <begin position="212"/>
        <end position="233"/>
    </location>
</feature>
<proteinExistence type="inferred from homology"/>
<comment type="subcellular location">
    <subcellularLocation>
        <location evidence="1 7">Cell membrane</location>
        <topology evidence="1 7">Multi-pass membrane protein</topology>
    </subcellularLocation>
</comment>
<keyword evidence="3" id="KW-1003">Cell membrane</keyword>
<dbReference type="EMBL" id="CP021780">
    <property type="protein sequence ID" value="ASA26364.1"/>
    <property type="molecule type" value="Genomic_DNA"/>
</dbReference>
<dbReference type="PANTHER" id="PTHR43744">
    <property type="entry name" value="ABC TRANSPORTER PERMEASE PROTEIN MG189-RELATED-RELATED"/>
    <property type="match status" value="1"/>
</dbReference>
<dbReference type="KEGG" id="pdh:B9T62_17520"/>
<dbReference type="InterPro" id="IPR035906">
    <property type="entry name" value="MetI-like_sf"/>
</dbReference>
<dbReference type="OrthoDB" id="9771544at2"/>
<sequence>MVRTSLIDIGALYQIPPRIIPEILHWDNFRMALDAYPFGRFFANSLLITTLSILGVLLSSSLCAYSFSRMEWKGRDKIFGIILTGLMIPFFVVMIPQYVFWNALGLTDTFVPLVAPAWFGGGVFNIFLLRQFFLGIPRELDEAAKVDGAGHLRIYGQIIVPLAKQAMIVIGLLTFLASWNDYLGPLAFITSERNYTLMQGLTLFQGSYSAQWNLMMAATAVIVIPSLLVFLIAQRHFIEGIAMTGIKG</sequence>
<accession>A0A2Z2KJC0</accession>
<evidence type="ECO:0000256" key="2">
    <source>
        <dbReference type="ARBA" id="ARBA00022448"/>
    </source>
</evidence>
<keyword evidence="5 7" id="KW-1133">Transmembrane helix</keyword>
<name>A0A2Z2KJC0_9BACL</name>
<evidence type="ECO:0000256" key="5">
    <source>
        <dbReference type="ARBA" id="ARBA00022989"/>
    </source>
</evidence>
<evidence type="ECO:0000259" key="8">
    <source>
        <dbReference type="PROSITE" id="PS50928"/>
    </source>
</evidence>
<feature type="domain" description="ABC transmembrane type-1" evidence="8">
    <location>
        <begin position="42"/>
        <end position="233"/>
    </location>
</feature>
<feature type="transmembrane region" description="Helical" evidence="7">
    <location>
        <begin position="113"/>
        <end position="133"/>
    </location>
</feature>
<feature type="transmembrane region" description="Helical" evidence="7">
    <location>
        <begin position="79"/>
        <end position="101"/>
    </location>
</feature>
<dbReference type="GO" id="GO:0005524">
    <property type="term" value="F:ATP binding"/>
    <property type="evidence" value="ECO:0007669"/>
    <property type="project" value="UniProtKB-KW"/>
</dbReference>
<dbReference type="PROSITE" id="PS50928">
    <property type="entry name" value="ABC_TM1"/>
    <property type="match status" value="1"/>
</dbReference>
<dbReference type="Pfam" id="PF00528">
    <property type="entry name" value="BPD_transp_1"/>
    <property type="match status" value="1"/>
</dbReference>
<evidence type="ECO:0000313" key="9">
    <source>
        <dbReference type="EMBL" id="ASA26364.1"/>
    </source>
</evidence>
<evidence type="ECO:0000256" key="6">
    <source>
        <dbReference type="ARBA" id="ARBA00023136"/>
    </source>
</evidence>
<dbReference type="GO" id="GO:0055085">
    <property type="term" value="P:transmembrane transport"/>
    <property type="evidence" value="ECO:0007669"/>
    <property type="project" value="InterPro"/>
</dbReference>
<evidence type="ECO:0000256" key="7">
    <source>
        <dbReference type="RuleBase" id="RU363032"/>
    </source>
</evidence>
<dbReference type="Gene3D" id="1.10.3720.10">
    <property type="entry name" value="MetI-like"/>
    <property type="match status" value="1"/>
</dbReference>
<keyword evidence="9" id="KW-0547">Nucleotide-binding</keyword>
<evidence type="ECO:0000256" key="4">
    <source>
        <dbReference type="ARBA" id="ARBA00022692"/>
    </source>
</evidence>
<keyword evidence="10" id="KW-1185">Reference proteome</keyword>
<dbReference type="GO" id="GO:0005886">
    <property type="term" value="C:plasma membrane"/>
    <property type="evidence" value="ECO:0007669"/>
    <property type="project" value="UniProtKB-SubCell"/>
</dbReference>
<dbReference type="InterPro" id="IPR000515">
    <property type="entry name" value="MetI-like"/>
</dbReference>
<comment type="similarity">
    <text evidence="7">Belongs to the binding-protein-dependent transport system permease family.</text>
</comment>
<protein>
    <submittedName>
        <fullName evidence="9">Sugar ABC transporter ATP-binding protein</fullName>
    </submittedName>
</protein>
<gene>
    <name evidence="9" type="ORF">B9T62_17520</name>
</gene>
<keyword evidence="4 7" id="KW-0812">Transmembrane</keyword>
<dbReference type="PANTHER" id="PTHR43744:SF12">
    <property type="entry name" value="ABC TRANSPORTER PERMEASE PROTEIN MG189-RELATED"/>
    <property type="match status" value="1"/>
</dbReference>
<dbReference type="SUPFAM" id="SSF161098">
    <property type="entry name" value="MetI-like"/>
    <property type="match status" value="1"/>
</dbReference>